<dbReference type="EC" id="2.1.1.11" evidence="4"/>
<dbReference type="RefSeq" id="WP_271198820.1">
    <property type="nucleotide sequence ID" value="NZ_BSFL01000001.1"/>
</dbReference>
<dbReference type="EMBL" id="BSFL01000001">
    <property type="protein sequence ID" value="GLK78290.1"/>
    <property type="molecule type" value="Genomic_DNA"/>
</dbReference>
<dbReference type="InterPro" id="IPR010940">
    <property type="entry name" value="Mg_prot_MeTrfase_C"/>
</dbReference>
<comment type="caution">
    <text evidence="6">The sequence shown here is derived from an EMBL/GenBank/DDBJ whole genome shotgun (WGS) entry which is preliminary data.</text>
</comment>
<dbReference type="Proteomes" id="UP001143309">
    <property type="component" value="Unassembled WGS sequence"/>
</dbReference>
<proteinExistence type="predicted"/>
<evidence type="ECO:0000256" key="1">
    <source>
        <dbReference type="ARBA" id="ARBA00022603"/>
    </source>
</evidence>
<dbReference type="PANTHER" id="PTHR43464">
    <property type="entry name" value="METHYLTRANSFERASE"/>
    <property type="match status" value="1"/>
</dbReference>
<keyword evidence="2" id="KW-0808">Transferase</keyword>
<dbReference type="PROSITE" id="PS51556">
    <property type="entry name" value="SAM_MT_MG_PIX"/>
    <property type="match status" value="1"/>
</dbReference>
<name>A0A9W6JM09_9HYPH</name>
<dbReference type="Pfam" id="PF07109">
    <property type="entry name" value="Mg-por_mtran_C"/>
    <property type="match status" value="1"/>
</dbReference>
<dbReference type="Gene3D" id="3.40.50.150">
    <property type="entry name" value="Vaccinia Virus protein VP39"/>
    <property type="match status" value="1"/>
</dbReference>
<sequence>MTDAAYRDRVSRIETYFDRTAVRAWEQMTSDAPLGRIRATVRAGRDQMRAEILAMLPVDMTGLRLLDAGCGTGALSVEAAARGADVVAVDISPKLVAIASQRAPESLAGRLDFRVGDLADPAIGRFDHVVAMDVLIHYSLPQATATLASLARRADRSLLFTFAPKTPTLAAMHAVGRLFPRGDRSPAIEPVWESSVRSAIEAEPALGDMRQGRTVRVKSGFYISQVLELTRALGGSRR</sequence>
<dbReference type="PANTHER" id="PTHR43464:SF19">
    <property type="entry name" value="UBIQUINONE BIOSYNTHESIS O-METHYLTRANSFERASE, MITOCHONDRIAL"/>
    <property type="match status" value="1"/>
</dbReference>
<organism evidence="6 7">
    <name type="scientific">Methylopila turkensis</name>
    <dbReference type="NCBI Taxonomy" id="1437816"/>
    <lineage>
        <taxon>Bacteria</taxon>
        <taxon>Pseudomonadati</taxon>
        <taxon>Pseudomonadota</taxon>
        <taxon>Alphaproteobacteria</taxon>
        <taxon>Hyphomicrobiales</taxon>
        <taxon>Methylopilaceae</taxon>
        <taxon>Methylopila</taxon>
    </lineage>
</organism>
<dbReference type="GO" id="GO:0046406">
    <property type="term" value="F:magnesium protoporphyrin IX methyltransferase activity"/>
    <property type="evidence" value="ECO:0007669"/>
    <property type="project" value="UniProtKB-UniRule"/>
</dbReference>
<evidence type="ECO:0000259" key="5">
    <source>
        <dbReference type="Pfam" id="PF07109"/>
    </source>
</evidence>
<dbReference type="GO" id="GO:0032259">
    <property type="term" value="P:methylation"/>
    <property type="evidence" value="ECO:0007669"/>
    <property type="project" value="UniProtKB-KW"/>
</dbReference>
<keyword evidence="7" id="KW-1185">Reference proteome</keyword>
<protein>
    <recommendedName>
        <fullName evidence="4">Magnesium protoporphyrin IX methyltransferase</fullName>
        <ecNumber evidence="4">2.1.1.11</ecNumber>
    </recommendedName>
</protein>
<evidence type="ECO:0000313" key="7">
    <source>
        <dbReference type="Proteomes" id="UP001143309"/>
    </source>
</evidence>
<feature type="domain" description="Magnesium-protoporphyrin IX methyltransferase C-terminal" evidence="5">
    <location>
        <begin position="131"/>
        <end position="231"/>
    </location>
</feature>
<keyword evidence="1 6" id="KW-0489">Methyltransferase</keyword>
<reference evidence="6" key="2">
    <citation type="submission" date="2023-01" db="EMBL/GenBank/DDBJ databases">
        <authorList>
            <person name="Sun Q."/>
            <person name="Evtushenko L."/>
        </authorList>
    </citation>
    <scope>NUCLEOTIDE SEQUENCE</scope>
    <source>
        <strain evidence="6">VKM B-2748</strain>
    </source>
</reference>
<dbReference type="InterPro" id="IPR010251">
    <property type="entry name" value="Mg_prot_MeTrfase"/>
</dbReference>
<dbReference type="GO" id="GO:0015995">
    <property type="term" value="P:chlorophyll biosynthetic process"/>
    <property type="evidence" value="ECO:0007669"/>
    <property type="project" value="UniProtKB-UniRule"/>
</dbReference>
<dbReference type="AlphaFoldDB" id="A0A9W6JM09"/>
<dbReference type="CDD" id="cd02440">
    <property type="entry name" value="AdoMet_MTases"/>
    <property type="match status" value="1"/>
</dbReference>
<dbReference type="NCBIfam" id="TIGR02021">
    <property type="entry name" value="BchM-ChlM"/>
    <property type="match status" value="1"/>
</dbReference>
<evidence type="ECO:0000256" key="2">
    <source>
        <dbReference type="ARBA" id="ARBA00022679"/>
    </source>
</evidence>
<evidence type="ECO:0000313" key="6">
    <source>
        <dbReference type="EMBL" id="GLK78290.1"/>
    </source>
</evidence>
<keyword evidence="3" id="KW-0949">S-adenosyl-L-methionine</keyword>
<evidence type="ECO:0000256" key="4">
    <source>
        <dbReference type="NCBIfam" id="TIGR02021"/>
    </source>
</evidence>
<dbReference type="InterPro" id="IPR029063">
    <property type="entry name" value="SAM-dependent_MTases_sf"/>
</dbReference>
<dbReference type="Pfam" id="PF03602">
    <property type="entry name" value="Cons_hypoth95"/>
    <property type="match status" value="1"/>
</dbReference>
<accession>A0A9W6JM09</accession>
<gene>
    <name evidence="6" type="ORF">GCM10008174_00310</name>
</gene>
<reference evidence="6" key="1">
    <citation type="journal article" date="2014" name="Int. J. Syst. Evol. Microbiol.">
        <title>Complete genome sequence of Corynebacterium casei LMG S-19264T (=DSM 44701T), isolated from a smear-ripened cheese.</title>
        <authorList>
            <consortium name="US DOE Joint Genome Institute (JGI-PGF)"/>
            <person name="Walter F."/>
            <person name="Albersmeier A."/>
            <person name="Kalinowski J."/>
            <person name="Ruckert C."/>
        </authorList>
    </citation>
    <scope>NUCLEOTIDE SEQUENCE</scope>
    <source>
        <strain evidence="6">VKM B-2748</strain>
    </source>
</reference>
<evidence type="ECO:0000256" key="3">
    <source>
        <dbReference type="ARBA" id="ARBA00022691"/>
    </source>
</evidence>
<dbReference type="SUPFAM" id="SSF53335">
    <property type="entry name" value="S-adenosyl-L-methionine-dependent methyltransferases"/>
    <property type="match status" value="1"/>
</dbReference>